<name>A0ACB9EZQ1_CICIN</name>
<protein>
    <submittedName>
        <fullName evidence="1">Uncharacterized protein</fullName>
    </submittedName>
</protein>
<keyword evidence="2" id="KW-1185">Reference proteome</keyword>
<gene>
    <name evidence="1" type="ORF">L2E82_14351</name>
</gene>
<reference evidence="2" key="1">
    <citation type="journal article" date="2022" name="Mol. Ecol. Resour.">
        <title>The genomes of chicory, endive, great burdock and yacon provide insights into Asteraceae palaeo-polyploidization history and plant inulin production.</title>
        <authorList>
            <person name="Fan W."/>
            <person name="Wang S."/>
            <person name="Wang H."/>
            <person name="Wang A."/>
            <person name="Jiang F."/>
            <person name="Liu H."/>
            <person name="Zhao H."/>
            <person name="Xu D."/>
            <person name="Zhang Y."/>
        </authorList>
    </citation>
    <scope>NUCLEOTIDE SEQUENCE [LARGE SCALE GENOMIC DNA]</scope>
    <source>
        <strain evidence="2">cv. Punajuju</strain>
    </source>
</reference>
<evidence type="ECO:0000313" key="2">
    <source>
        <dbReference type="Proteomes" id="UP001055811"/>
    </source>
</evidence>
<reference evidence="1 2" key="2">
    <citation type="journal article" date="2022" name="Mol. Ecol. Resour.">
        <title>The genomes of chicory, endive, great burdock and yacon provide insights into Asteraceae paleo-polyploidization history and plant inulin production.</title>
        <authorList>
            <person name="Fan W."/>
            <person name="Wang S."/>
            <person name="Wang H."/>
            <person name="Wang A."/>
            <person name="Jiang F."/>
            <person name="Liu H."/>
            <person name="Zhao H."/>
            <person name="Xu D."/>
            <person name="Zhang Y."/>
        </authorList>
    </citation>
    <scope>NUCLEOTIDE SEQUENCE [LARGE SCALE GENOMIC DNA]</scope>
    <source>
        <strain evidence="2">cv. Punajuju</strain>
        <tissue evidence="1">Leaves</tissue>
    </source>
</reference>
<proteinExistence type="predicted"/>
<organism evidence="1 2">
    <name type="scientific">Cichorium intybus</name>
    <name type="common">Chicory</name>
    <dbReference type="NCBI Taxonomy" id="13427"/>
    <lineage>
        <taxon>Eukaryota</taxon>
        <taxon>Viridiplantae</taxon>
        <taxon>Streptophyta</taxon>
        <taxon>Embryophyta</taxon>
        <taxon>Tracheophyta</taxon>
        <taxon>Spermatophyta</taxon>
        <taxon>Magnoliopsida</taxon>
        <taxon>eudicotyledons</taxon>
        <taxon>Gunneridae</taxon>
        <taxon>Pentapetalae</taxon>
        <taxon>asterids</taxon>
        <taxon>campanulids</taxon>
        <taxon>Asterales</taxon>
        <taxon>Asteraceae</taxon>
        <taxon>Cichorioideae</taxon>
        <taxon>Cichorieae</taxon>
        <taxon>Cichoriinae</taxon>
        <taxon>Cichorium</taxon>
    </lineage>
</organism>
<accession>A0ACB9EZQ1</accession>
<evidence type="ECO:0000313" key="1">
    <source>
        <dbReference type="EMBL" id="KAI3764344.1"/>
    </source>
</evidence>
<sequence length="66" mass="7407">MKRIEDKAFSKRKVELNKNARRLSDLHDADVAVVVVSSGGELYEYCSGGTDREAQNSEHAKSFYSL</sequence>
<dbReference type="Proteomes" id="UP001055811">
    <property type="component" value="Linkage Group LG03"/>
</dbReference>
<comment type="caution">
    <text evidence="1">The sequence shown here is derived from an EMBL/GenBank/DDBJ whole genome shotgun (WGS) entry which is preliminary data.</text>
</comment>
<dbReference type="EMBL" id="CM042011">
    <property type="protein sequence ID" value="KAI3764344.1"/>
    <property type="molecule type" value="Genomic_DNA"/>
</dbReference>